<name>D2VLG4_NAEGR</name>
<dbReference type="RefSeq" id="XP_002675051.1">
    <property type="nucleotide sequence ID" value="XM_002675005.1"/>
</dbReference>
<dbReference type="InParanoid" id="D2VLG4"/>
<dbReference type="VEuPathDB" id="AmoebaDB:NAEGRDRAFT_80442"/>
<evidence type="ECO:0000313" key="1">
    <source>
        <dbReference type="EMBL" id="EFC42307.1"/>
    </source>
</evidence>
<evidence type="ECO:0000313" key="2">
    <source>
        <dbReference type="Proteomes" id="UP000006671"/>
    </source>
</evidence>
<dbReference type="AlphaFoldDB" id="D2VLG4"/>
<proteinExistence type="predicted"/>
<reference evidence="1 2" key="1">
    <citation type="journal article" date="2010" name="Cell">
        <title>The genome of Naegleria gruberi illuminates early eukaryotic versatility.</title>
        <authorList>
            <person name="Fritz-Laylin L.K."/>
            <person name="Prochnik S.E."/>
            <person name="Ginger M.L."/>
            <person name="Dacks J.B."/>
            <person name="Carpenter M.L."/>
            <person name="Field M.C."/>
            <person name="Kuo A."/>
            <person name="Paredez A."/>
            <person name="Chapman J."/>
            <person name="Pham J."/>
            <person name="Shu S."/>
            <person name="Neupane R."/>
            <person name="Cipriano M."/>
            <person name="Mancuso J."/>
            <person name="Tu H."/>
            <person name="Salamov A."/>
            <person name="Lindquist E."/>
            <person name="Shapiro H."/>
            <person name="Lucas S."/>
            <person name="Grigoriev I.V."/>
            <person name="Cande W.Z."/>
            <person name="Fulton C."/>
            <person name="Rokhsar D.S."/>
            <person name="Dawson S.C."/>
        </authorList>
    </citation>
    <scope>NUCLEOTIDE SEQUENCE [LARGE SCALE GENOMIC DNA]</scope>
    <source>
        <strain evidence="1 2">NEG-M</strain>
    </source>
</reference>
<protein>
    <submittedName>
        <fullName evidence="1">Uncharacterized protein</fullName>
    </submittedName>
</protein>
<dbReference type="EMBL" id="GG738880">
    <property type="protein sequence ID" value="EFC42307.1"/>
    <property type="molecule type" value="Genomic_DNA"/>
</dbReference>
<sequence length="347" mass="39181">MLRNILQSTSSACLKKSKFISSSSSLIFTHNNNNRQFHSNHTSRVEHPKIKPIDSVGFYNFSRDFAIASAKASRLIDLIFAVRNEKNDIKKEEGLKAYSQMMLGLYMFNMLTMKEENIPALSKAISLFEQLQTIPSGSEENFKLREEMGIEFAKSFSSNDPTLESLKKVSVDERGNIVRQGSFLIAYPFLRSLLLERDFIGEAEKSEGRVSLEDFVINLPSAGAGENTLNEAISQSAKKIERISQYFVPELFEKAKVASSSHNHLLDPSMRDAIYHYNYSLLTVLYQRQILYQMARLKKKDLASMSKEDIQQLVEKASSAEFAMSIAGNPNDKLVMAAITDLHIHAV</sequence>
<dbReference type="KEGG" id="ngr:NAEGRDRAFT_80442"/>
<organism evidence="2">
    <name type="scientific">Naegleria gruberi</name>
    <name type="common">Amoeba</name>
    <dbReference type="NCBI Taxonomy" id="5762"/>
    <lineage>
        <taxon>Eukaryota</taxon>
        <taxon>Discoba</taxon>
        <taxon>Heterolobosea</taxon>
        <taxon>Tetramitia</taxon>
        <taxon>Eutetramitia</taxon>
        <taxon>Vahlkampfiidae</taxon>
        <taxon>Naegleria</taxon>
    </lineage>
</organism>
<dbReference type="GeneID" id="8851945"/>
<keyword evidence="2" id="KW-1185">Reference proteome</keyword>
<accession>D2VLG4</accession>
<dbReference type="OMA" id="AIYHYNY"/>
<dbReference type="OrthoDB" id="10259549at2759"/>
<dbReference type="Proteomes" id="UP000006671">
    <property type="component" value="Unassembled WGS sequence"/>
</dbReference>
<gene>
    <name evidence="1" type="ORF">NAEGRDRAFT_80442</name>
</gene>